<protein>
    <recommendedName>
        <fullName evidence="5">Adhesin domain-containing protein</fullName>
    </recommendedName>
</protein>
<comment type="caution">
    <text evidence="3">The sequence shown here is derived from an EMBL/GenBank/DDBJ whole genome shotgun (WGS) entry which is preliminary data.</text>
</comment>
<dbReference type="RefSeq" id="WP_104714688.1">
    <property type="nucleotide sequence ID" value="NZ_PTRA01000003.1"/>
</dbReference>
<proteinExistence type="predicted"/>
<feature type="chain" id="PRO_5015441293" description="Adhesin domain-containing protein" evidence="2">
    <location>
        <begin position="19"/>
        <end position="330"/>
    </location>
</feature>
<organism evidence="3 4">
    <name type="scientific">Siphonobacter curvatus</name>
    <dbReference type="NCBI Taxonomy" id="2094562"/>
    <lineage>
        <taxon>Bacteria</taxon>
        <taxon>Pseudomonadati</taxon>
        <taxon>Bacteroidota</taxon>
        <taxon>Cytophagia</taxon>
        <taxon>Cytophagales</taxon>
        <taxon>Cytophagaceae</taxon>
        <taxon>Siphonobacter</taxon>
    </lineage>
</organism>
<accession>A0A2S7IIN5</accession>
<evidence type="ECO:0000256" key="1">
    <source>
        <dbReference type="SAM" id="MobiDB-lite"/>
    </source>
</evidence>
<dbReference type="OrthoDB" id="1114934at2"/>
<feature type="signal peptide" evidence="2">
    <location>
        <begin position="1"/>
        <end position="18"/>
    </location>
</feature>
<dbReference type="EMBL" id="PTRA01000003">
    <property type="protein sequence ID" value="PQA56136.1"/>
    <property type="molecule type" value="Genomic_DNA"/>
</dbReference>
<feature type="region of interest" description="Disordered" evidence="1">
    <location>
        <begin position="64"/>
        <end position="86"/>
    </location>
</feature>
<keyword evidence="4" id="KW-1185">Reference proteome</keyword>
<name>A0A2S7IIN5_9BACT</name>
<sequence>MKKGFIAGLILLSSSLFAQEKPSTQTYRTTFAGKKVVLRIEHANVTIQGTDGNEILVEAQGITPPPKEAEGLRPVGGGGTDNTGVNLSARTEGDVLNLTTSIRQDGISYVIRLPRRLNINWQSNNRYGFDDSELSINGIQGEIEVRTASTAINLKDISGPVIAYSSMGKINAQFSKVNQSKPISLSSGHESIDISLPADTKAQVALVTSMGNAFTDFDIKPLPDSLVIRPKAAARARAVAGVGVKGSAISINQQLAAADKVRELAAKQVTIVEDPISSEAISINYATEPGNASVFFPSEGTSGTRGIINAPGVSIRVHSSMGNIYLRKRK</sequence>
<keyword evidence="2" id="KW-0732">Signal</keyword>
<evidence type="ECO:0000313" key="3">
    <source>
        <dbReference type="EMBL" id="PQA56136.1"/>
    </source>
</evidence>
<evidence type="ECO:0000313" key="4">
    <source>
        <dbReference type="Proteomes" id="UP000239590"/>
    </source>
</evidence>
<dbReference type="Proteomes" id="UP000239590">
    <property type="component" value="Unassembled WGS sequence"/>
</dbReference>
<gene>
    <name evidence="3" type="ORF">C5O19_17425</name>
</gene>
<reference evidence="4" key="1">
    <citation type="submission" date="2018-02" db="EMBL/GenBank/DDBJ databases">
        <title>Genome sequencing of Solimonas sp. HR-BB.</title>
        <authorList>
            <person name="Lee Y."/>
            <person name="Jeon C.O."/>
        </authorList>
    </citation>
    <scope>NUCLEOTIDE SEQUENCE [LARGE SCALE GENOMIC DNA]</scope>
    <source>
        <strain evidence="4">HR-U</strain>
    </source>
</reference>
<evidence type="ECO:0000256" key="2">
    <source>
        <dbReference type="SAM" id="SignalP"/>
    </source>
</evidence>
<dbReference type="AlphaFoldDB" id="A0A2S7IIN5"/>
<evidence type="ECO:0008006" key="5">
    <source>
        <dbReference type="Google" id="ProtNLM"/>
    </source>
</evidence>